<protein>
    <submittedName>
        <fullName evidence="1">Uncharacterized protein</fullName>
    </submittedName>
</protein>
<keyword evidence="2" id="KW-1185">Reference proteome</keyword>
<organism evidence="1 2">
    <name type="scientific">Neocallimastix californiae</name>
    <dbReference type="NCBI Taxonomy" id="1754190"/>
    <lineage>
        <taxon>Eukaryota</taxon>
        <taxon>Fungi</taxon>
        <taxon>Fungi incertae sedis</taxon>
        <taxon>Chytridiomycota</taxon>
        <taxon>Chytridiomycota incertae sedis</taxon>
        <taxon>Neocallimastigomycetes</taxon>
        <taxon>Neocallimastigales</taxon>
        <taxon>Neocallimastigaceae</taxon>
        <taxon>Neocallimastix</taxon>
    </lineage>
</organism>
<proteinExistence type="predicted"/>
<sequence length="199" mass="23276">MTFSWYTPLYFDKFNECYEATYFLYEKHFYEYQNIYKNNTGSENLLNKFRIFYYHYYLNFDECLSIRNQSLSTPKSININSSFIKEIVTTTEKLVSKTFILTSEKIPTSTKTKDINIPILINTIPTSFKIIIKKTSHSTKTISKNIPTSIVTGKYDPYLGAGFEARSCCNKYGYCDKCADDCQTDSFRCLSINQTTFEF</sequence>
<gene>
    <name evidence="1" type="ORF">LY90DRAFT_509629</name>
</gene>
<evidence type="ECO:0000313" key="2">
    <source>
        <dbReference type="Proteomes" id="UP000193920"/>
    </source>
</evidence>
<accession>A0A1Y2CCR1</accession>
<comment type="caution">
    <text evidence="1">The sequence shown here is derived from an EMBL/GenBank/DDBJ whole genome shotgun (WGS) entry which is preliminary data.</text>
</comment>
<evidence type="ECO:0000313" key="1">
    <source>
        <dbReference type="EMBL" id="ORY44614.1"/>
    </source>
</evidence>
<dbReference type="AlphaFoldDB" id="A0A1Y2CCR1"/>
<dbReference type="EMBL" id="MCOG01000113">
    <property type="protein sequence ID" value="ORY44614.1"/>
    <property type="molecule type" value="Genomic_DNA"/>
</dbReference>
<dbReference type="Proteomes" id="UP000193920">
    <property type="component" value="Unassembled WGS sequence"/>
</dbReference>
<reference evidence="1 2" key="1">
    <citation type="submission" date="2016-08" db="EMBL/GenBank/DDBJ databases">
        <title>A Parts List for Fungal Cellulosomes Revealed by Comparative Genomics.</title>
        <authorList>
            <consortium name="DOE Joint Genome Institute"/>
            <person name="Haitjema C.H."/>
            <person name="Gilmore S.P."/>
            <person name="Henske J.K."/>
            <person name="Solomon K.V."/>
            <person name="De Groot R."/>
            <person name="Kuo A."/>
            <person name="Mondo S.J."/>
            <person name="Salamov A.A."/>
            <person name="Labutti K."/>
            <person name="Zhao Z."/>
            <person name="Chiniquy J."/>
            <person name="Barry K."/>
            <person name="Brewer H.M."/>
            <person name="Purvine S.O."/>
            <person name="Wright A.T."/>
            <person name="Boxma B."/>
            <person name="Van Alen T."/>
            <person name="Hackstein J.H."/>
            <person name="Baker S.E."/>
            <person name="Grigoriev I.V."/>
            <person name="O'Malley M.A."/>
        </authorList>
    </citation>
    <scope>NUCLEOTIDE SEQUENCE [LARGE SCALE GENOMIC DNA]</scope>
    <source>
        <strain evidence="1 2">G1</strain>
    </source>
</reference>
<name>A0A1Y2CCR1_9FUNG</name>